<dbReference type="InterPro" id="IPR028082">
    <property type="entry name" value="Peripla_BP_I"/>
</dbReference>
<dbReference type="CDD" id="cd01392">
    <property type="entry name" value="HTH_LacI"/>
    <property type="match status" value="1"/>
</dbReference>
<dbReference type="SUPFAM" id="SSF53822">
    <property type="entry name" value="Periplasmic binding protein-like I"/>
    <property type="match status" value="1"/>
</dbReference>
<dbReference type="EMBL" id="JBHRVD010000001">
    <property type="protein sequence ID" value="MFC3322663.1"/>
    <property type="molecule type" value="Genomic_DNA"/>
</dbReference>
<dbReference type="RefSeq" id="WP_378979216.1">
    <property type="nucleotide sequence ID" value="NZ_JBHRVD010000001.1"/>
</dbReference>
<feature type="domain" description="HTH lacI-type" evidence="4">
    <location>
        <begin position="12"/>
        <end position="67"/>
    </location>
</feature>
<dbReference type="SMART" id="SM00354">
    <property type="entry name" value="HTH_LACI"/>
    <property type="match status" value="1"/>
</dbReference>
<dbReference type="Proteomes" id="UP001595648">
    <property type="component" value="Unassembled WGS sequence"/>
</dbReference>
<dbReference type="InterPro" id="IPR046335">
    <property type="entry name" value="LacI/GalR-like_sensor"/>
</dbReference>
<gene>
    <name evidence="5" type="ORF">ACFOJ9_12840</name>
</gene>
<evidence type="ECO:0000256" key="2">
    <source>
        <dbReference type="ARBA" id="ARBA00023125"/>
    </source>
</evidence>
<evidence type="ECO:0000259" key="4">
    <source>
        <dbReference type="PROSITE" id="PS50932"/>
    </source>
</evidence>
<keyword evidence="3" id="KW-0804">Transcription</keyword>
<protein>
    <submittedName>
        <fullName evidence="5">Substrate-binding domain-containing protein</fullName>
    </submittedName>
</protein>
<dbReference type="Pfam" id="PF00356">
    <property type="entry name" value="LacI"/>
    <property type="match status" value="1"/>
</dbReference>
<evidence type="ECO:0000256" key="3">
    <source>
        <dbReference type="ARBA" id="ARBA00023163"/>
    </source>
</evidence>
<dbReference type="Gene3D" id="1.10.260.40">
    <property type="entry name" value="lambda repressor-like DNA-binding domains"/>
    <property type="match status" value="1"/>
</dbReference>
<evidence type="ECO:0000256" key="1">
    <source>
        <dbReference type="ARBA" id="ARBA00023015"/>
    </source>
</evidence>
<dbReference type="PANTHER" id="PTHR30146:SF138">
    <property type="entry name" value="TRANSCRIPTIONAL REGULATORY PROTEIN"/>
    <property type="match status" value="1"/>
</dbReference>
<comment type="caution">
    <text evidence="5">The sequence shown here is derived from an EMBL/GenBank/DDBJ whole genome shotgun (WGS) entry which is preliminary data.</text>
</comment>
<dbReference type="CDD" id="cd06279">
    <property type="entry name" value="PBP1_LacI-like"/>
    <property type="match status" value="1"/>
</dbReference>
<dbReference type="InterPro" id="IPR000843">
    <property type="entry name" value="HTH_LacI"/>
</dbReference>
<name>A0ABV7MM69_9HYPH</name>
<dbReference type="Gene3D" id="3.40.50.2300">
    <property type="match status" value="2"/>
</dbReference>
<accession>A0ABV7MM69</accession>
<keyword evidence="2" id="KW-0238">DNA-binding</keyword>
<evidence type="ECO:0000313" key="6">
    <source>
        <dbReference type="Proteomes" id="UP001595648"/>
    </source>
</evidence>
<proteinExistence type="predicted"/>
<sequence length="363" mass="38412">MAPLTSGKTRPVRLADIAKAAGVSHGTASNVFARPEIVREEVRERVKAAAEAMGYGGPDPKGRLLRAGKVNAIGVATAEPLSYFFDDPFARVMMASISQACDATGAGISLVSAVNGEQLAWNIQSALVDGFIVFCVDGGSRLVELARERKLPFVALDLDSDDDDAVAAIGVDNIAGAGLAARHLTELGHRRFAVLTLPCADAGFGPTTREQVEMALYSATRDRLRGYFTELSRVDIDVSRVPVYETVNDEESVWAGLDHIFAGAETPTAILAMSDRIALHALDWLRQRDITVPGDVSIVGFDGVPEGAVSKPPLTTIVQPIAEMGRLAVKAILENDGSPTSRQLLPVELLVRASSGPSPTGNA</sequence>
<keyword evidence="6" id="KW-1185">Reference proteome</keyword>
<organism evidence="5 6">
    <name type="scientific">Mesorhizobium cantuariense</name>
    <dbReference type="NCBI Taxonomy" id="1300275"/>
    <lineage>
        <taxon>Bacteria</taxon>
        <taxon>Pseudomonadati</taxon>
        <taxon>Pseudomonadota</taxon>
        <taxon>Alphaproteobacteria</taxon>
        <taxon>Hyphomicrobiales</taxon>
        <taxon>Phyllobacteriaceae</taxon>
        <taxon>Mesorhizobium</taxon>
    </lineage>
</organism>
<keyword evidence="1" id="KW-0805">Transcription regulation</keyword>
<dbReference type="PANTHER" id="PTHR30146">
    <property type="entry name" value="LACI-RELATED TRANSCRIPTIONAL REPRESSOR"/>
    <property type="match status" value="1"/>
</dbReference>
<dbReference type="Pfam" id="PF13377">
    <property type="entry name" value="Peripla_BP_3"/>
    <property type="match status" value="1"/>
</dbReference>
<dbReference type="InterPro" id="IPR010982">
    <property type="entry name" value="Lambda_DNA-bd_dom_sf"/>
</dbReference>
<dbReference type="SUPFAM" id="SSF47413">
    <property type="entry name" value="lambda repressor-like DNA-binding domains"/>
    <property type="match status" value="1"/>
</dbReference>
<evidence type="ECO:0000313" key="5">
    <source>
        <dbReference type="EMBL" id="MFC3322663.1"/>
    </source>
</evidence>
<reference evidence="6" key="1">
    <citation type="journal article" date="2019" name="Int. J. Syst. Evol. Microbiol.">
        <title>The Global Catalogue of Microorganisms (GCM) 10K type strain sequencing project: providing services to taxonomists for standard genome sequencing and annotation.</title>
        <authorList>
            <consortium name="The Broad Institute Genomics Platform"/>
            <consortium name="The Broad Institute Genome Sequencing Center for Infectious Disease"/>
            <person name="Wu L."/>
            <person name="Ma J."/>
        </authorList>
    </citation>
    <scope>NUCLEOTIDE SEQUENCE [LARGE SCALE GENOMIC DNA]</scope>
    <source>
        <strain evidence="6">ICMP 19515</strain>
    </source>
</reference>
<dbReference type="PROSITE" id="PS50932">
    <property type="entry name" value="HTH_LACI_2"/>
    <property type="match status" value="1"/>
</dbReference>